<comment type="similarity">
    <text evidence="5">Belongs to the peptidase M24A family. Methionine aminopeptidase type 1 subfamily.</text>
</comment>
<dbReference type="InterPro" id="IPR000994">
    <property type="entry name" value="Pept_M24"/>
</dbReference>
<dbReference type="GO" id="GO:0004239">
    <property type="term" value="F:initiator methionyl aminopeptidase activity"/>
    <property type="evidence" value="ECO:0007669"/>
    <property type="project" value="UniProtKB-UniRule"/>
</dbReference>
<comment type="catalytic activity">
    <reaction evidence="5 6">
        <text>Release of N-terminal amino acids, preferentially methionine, from peptides and arylamides.</text>
        <dbReference type="EC" id="3.4.11.18"/>
    </reaction>
</comment>
<dbReference type="InterPro" id="IPR001714">
    <property type="entry name" value="Pept_M24_MAP"/>
</dbReference>
<dbReference type="PANTHER" id="PTHR43330">
    <property type="entry name" value="METHIONINE AMINOPEPTIDASE"/>
    <property type="match status" value="1"/>
</dbReference>
<dbReference type="GO" id="GO:0070006">
    <property type="term" value="F:metalloaminopeptidase activity"/>
    <property type="evidence" value="ECO:0007669"/>
    <property type="project" value="UniProtKB-UniRule"/>
</dbReference>
<evidence type="ECO:0000256" key="5">
    <source>
        <dbReference type="HAMAP-Rule" id="MF_03174"/>
    </source>
</evidence>
<dbReference type="Proteomes" id="UP000242287">
    <property type="component" value="Unassembled WGS sequence"/>
</dbReference>
<dbReference type="InterPro" id="IPR002467">
    <property type="entry name" value="Pept_M24A_MAP1"/>
</dbReference>
<dbReference type="Gene3D" id="3.90.230.10">
    <property type="entry name" value="Creatinase/methionine aminopeptidase superfamily"/>
    <property type="match status" value="1"/>
</dbReference>
<reference evidence="9 10" key="1">
    <citation type="submission" date="2014-02" db="EMBL/GenBank/DDBJ databases">
        <title>Transposable element dynamics among asymbiotic and ectomycorrhizal Amanita fungi.</title>
        <authorList>
            <consortium name="DOE Joint Genome Institute"/>
            <person name="Hess J."/>
            <person name="Skrede I."/>
            <person name="Wolfe B."/>
            <person name="LaButti K."/>
            <person name="Ohm R.A."/>
            <person name="Grigoriev I.V."/>
            <person name="Pringle A."/>
        </authorList>
    </citation>
    <scope>NUCLEOTIDE SEQUENCE [LARGE SCALE GENOMIC DNA]</scope>
    <source>
        <strain evidence="9 10">SKay4041</strain>
    </source>
</reference>
<feature type="binding site" evidence="5">
    <location>
        <position position="252"/>
    </location>
    <ligand>
        <name>a divalent metal cation</name>
        <dbReference type="ChEBI" id="CHEBI:60240"/>
        <label>1</label>
    </ligand>
</feature>
<feature type="binding site" evidence="5">
    <location>
        <position position="406"/>
    </location>
    <ligand>
        <name>a divalent metal cation</name>
        <dbReference type="ChEBI" id="CHEBI:60240"/>
        <label>1</label>
    </ligand>
</feature>
<feature type="binding site" evidence="5">
    <location>
        <position position="263"/>
    </location>
    <ligand>
        <name>a divalent metal cation</name>
        <dbReference type="ChEBI" id="CHEBI:60240"/>
        <label>2</label>
        <note>catalytic</note>
    </ligand>
</feature>
<keyword evidence="3 5" id="KW-0479">Metal-binding</keyword>
<evidence type="ECO:0000313" key="9">
    <source>
        <dbReference type="EMBL" id="PFH44865.1"/>
    </source>
</evidence>
<evidence type="ECO:0000259" key="8">
    <source>
        <dbReference type="Pfam" id="PF00557"/>
    </source>
</evidence>
<evidence type="ECO:0000256" key="4">
    <source>
        <dbReference type="ARBA" id="ARBA00022801"/>
    </source>
</evidence>
<feature type="binding site" evidence="5">
    <location>
        <position position="263"/>
    </location>
    <ligand>
        <name>a divalent metal cation</name>
        <dbReference type="ChEBI" id="CHEBI:60240"/>
        <label>1</label>
    </ligand>
</feature>
<dbReference type="SUPFAM" id="SSF55920">
    <property type="entry name" value="Creatinase/aminopeptidase"/>
    <property type="match status" value="1"/>
</dbReference>
<feature type="binding site" evidence="5">
    <location>
        <position position="235"/>
    </location>
    <ligand>
        <name>substrate</name>
    </ligand>
</feature>
<evidence type="ECO:0000256" key="3">
    <source>
        <dbReference type="ARBA" id="ARBA00022723"/>
    </source>
</evidence>
<name>A0A2A9N5W2_9AGAR</name>
<dbReference type="GO" id="GO:0046872">
    <property type="term" value="F:metal ion binding"/>
    <property type="evidence" value="ECO:0007669"/>
    <property type="project" value="UniProtKB-UniRule"/>
</dbReference>
<proteinExistence type="inferred from homology"/>
<evidence type="ECO:0000256" key="1">
    <source>
        <dbReference type="ARBA" id="ARBA00022438"/>
    </source>
</evidence>
<evidence type="ECO:0000256" key="6">
    <source>
        <dbReference type="RuleBase" id="RU003653"/>
    </source>
</evidence>
<dbReference type="Pfam" id="PF00557">
    <property type="entry name" value="Peptidase_M24"/>
    <property type="match status" value="1"/>
</dbReference>
<comment type="cofactor">
    <cofactor evidence="5">
        <name>Co(2+)</name>
        <dbReference type="ChEBI" id="CHEBI:48828"/>
    </cofactor>
    <cofactor evidence="5">
        <name>Zn(2+)</name>
        <dbReference type="ChEBI" id="CHEBI:29105"/>
    </cofactor>
    <cofactor evidence="5">
        <name>Mn(2+)</name>
        <dbReference type="ChEBI" id="CHEBI:29035"/>
    </cofactor>
    <cofactor evidence="5">
        <name>Fe(2+)</name>
        <dbReference type="ChEBI" id="CHEBI:29033"/>
    </cofactor>
    <text evidence="5">Binds 2 divalent metal cations per subunit. Has a high-affinity and a low affinity metal-binding site. The true nature of the physiological cofactor is under debate. The enzyme is active with cobalt, zinc, manganese or divalent iron ions. Most likely, methionine aminopeptidases function as mononuclear Fe(2+)-metalloproteases under physiological conditions, and the catalytically relevant metal-binding site has been assigned to the histidine-containing high-affinity site.</text>
</comment>
<keyword evidence="10" id="KW-1185">Reference proteome</keyword>
<evidence type="ECO:0000256" key="2">
    <source>
        <dbReference type="ARBA" id="ARBA00022670"/>
    </source>
</evidence>
<evidence type="ECO:0000256" key="7">
    <source>
        <dbReference type="SAM" id="MobiDB-lite"/>
    </source>
</evidence>
<dbReference type="PANTHER" id="PTHR43330:SF8">
    <property type="entry name" value="METHIONINE AMINOPEPTIDASE 1D, MITOCHONDRIAL"/>
    <property type="match status" value="1"/>
</dbReference>
<keyword evidence="1 5" id="KW-0031">Aminopeptidase</keyword>
<evidence type="ECO:0000313" key="10">
    <source>
        <dbReference type="Proteomes" id="UP000242287"/>
    </source>
</evidence>
<comment type="function">
    <text evidence="6">Cotranslationally removes the N-terminal methionine from nascent proteins. The N-terminal methionine is often cleaved when the second residue in the primary sequence is small and uncharged (Met-Ala-, Cys, Gly, Pro, Ser, Thr, or Val).</text>
</comment>
<dbReference type="CDD" id="cd01086">
    <property type="entry name" value="MetAP1"/>
    <property type="match status" value="1"/>
</dbReference>
<dbReference type="InterPro" id="IPR036005">
    <property type="entry name" value="Creatinase/aminopeptidase-like"/>
</dbReference>
<dbReference type="OrthoDB" id="3209743at2759"/>
<dbReference type="STRING" id="703135.A0A2A9N5W2"/>
<keyword evidence="2 5" id="KW-0645">Protease</keyword>
<dbReference type="PRINTS" id="PR00599">
    <property type="entry name" value="MAPEPTIDASE"/>
</dbReference>
<protein>
    <recommendedName>
        <fullName evidence="6">Methionine aminopeptidase</fullName>
        <ecNumber evidence="6">3.4.11.18</ecNumber>
    </recommendedName>
</protein>
<keyword evidence="4 5" id="KW-0378">Hydrolase</keyword>
<feature type="binding site" evidence="5">
    <location>
        <position position="342"/>
    </location>
    <ligand>
        <name>a divalent metal cation</name>
        <dbReference type="ChEBI" id="CHEBI:60240"/>
        <label>2</label>
        <note>catalytic</note>
    </ligand>
</feature>
<accession>A0A2A9N5W2</accession>
<feature type="binding site" evidence="5">
    <location>
        <position position="349"/>
    </location>
    <ligand>
        <name>substrate</name>
    </ligand>
</feature>
<dbReference type="GO" id="GO:0006508">
    <property type="term" value="P:proteolysis"/>
    <property type="evidence" value="ECO:0007669"/>
    <property type="project" value="UniProtKB-KW"/>
</dbReference>
<dbReference type="EMBL" id="KZ302763">
    <property type="protein sequence ID" value="PFH44865.1"/>
    <property type="molecule type" value="Genomic_DNA"/>
</dbReference>
<dbReference type="EC" id="3.4.11.18" evidence="6"/>
<gene>
    <name evidence="9" type="ORF">AMATHDRAFT_72164</name>
</gene>
<feature type="domain" description="Peptidase M24" evidence="8">
    <location>
        <begin position="170"/>
        <end position="413"/>
    </location>
</feature>
<organism evidence="9 10">
    <name type="scientific">Amanita thiersii Skay4041</name>
    <dbReference type="NCBI Taxonomy" id="703135"/>
    <lineage>
        <taxon>Eukaryota</taxon>
        <taxon>Fungi</taxon>
        <taxon>Dikarya</taxon>
        <taxon>Basidiomycota</taxon>
        <taxon>Agaricomycotina</taxon>
        <taxon>Agaricomycetes</taxon>
        <taxon>Agaricomycetidae</taxon>
        <taxon>Agaricales</taxon>
        <taxon>Pluteineae</taxon>
        <taxon>Amanitaceae</taxon>
        <taxon>Amanita</taxon>
    </lineage>
</organism>
<sequence>MAFLHQSLKRSVQRSRIPVNTALKFCTSNTVPRQCYPHNSSLVPSSAGARRLYHDMSVNTSTRTSDSSSVERTSENDSTEAYSEIYDIVPDFGIYSVILPPEPIVFGVEHIKPLRSVPSHIAHPAYAAQVLGGSVGGGTASERTNATATGGLTSLLPRPKIALGTLAETRIRAAANLAKRTREYGGSLVKPGVTTNEIDKAVHEFVVTHGAYPSPLGYKGFPKSCCTSVNNIIAHGIPDDRPLEDGDIVNIDVTVYLDGYHGDTSQTFPVGNVDALGWSLIAATNLALKEGISACGLNQPYKGIGHAIHHLLRRLNRSCAIDHSQEVDEARSFCVSPQFTGHGIGTEFHTPPWIIHDLNEEPGTMQLGDCFTIEPCIIQGTKPTCWTFPDGWTASTMDCARSAQVEHMVLITEKGVEVLTE</sequence>
<feature type="region of interest" description="Disordered" evidence="7">
    <location>
        <begin position="59"/>
        <end position="78"/>
    </location>
</feature>
<feature type="binding site" evidence="5">
    <location>
        <position position="406"/>
    </location>
    <ligand>
        <name>a divalent metal cation</name>
        <dbReference type="ChEBI" id="CHEBI:60240"/>
        <label>2</label>
        <note>catalytic</note>
    </ligand>
</feature>
<feature type="binding site" evidence="5">
    <location>
        <position position="374"/>
    </location>
    <ligand>
        <name>a divalent metal cation</name>
        <dbReference type="ChEBI" id="CHEBI:60240"/>
        <label>2</label>
        <note>catalytic</note>
    </ligand>
</feature>
<feature type="compositionally biased region" description="Polar residues" evidence="7">
    <location>
        <begin position="59"/>
        <end position="71"/>
    </location>
</feature>
<dbReference type="AlphaFoldDB" id="A0A2A9N5W2"/>
<dbReference type="HAMAP" id="MF_01974">
    <property type="entry name" value="MetAP_1"/>
    <property type="match status" value="1"/>
</dbReference>
<dbReference type="NCBIfam" id="TIGR00500">
    <property type="entry name" value="met_pdase_I"/>
    <property type="match status" value="1"/>
</dbReference>